<dbReference type="VEuPathDB" id="TriTrypDB:C4B63_35g612c"/>
<dbReference type="OrthoDB" id="272612at2759"/>
<dbReference type="VEuPathDB" id="TriTrypDB:TcCLB.422921.10"/>
<proteinExistence type="predicted"/>
<dbReference type="VEuPathDB" id="TriTrypDB:TcBrA4_0007490"/>
<dbReference type="VEuPathDB" id="TriTrypDB:TcCL_NonESM13306"/>
<dbReference type="Proteomes" id="UP000246121">
    <property type="component" value="Unassembled WGS sequence"/>
</dbReference>
<dbReference type="VEuPathDB" id="TriTrypDB:C3747_106g79c"/>
<dbReference type="EMBL" id="PRFA01000035">
    <property type="protein sequence ID" value="PWU92800.1"/>
    <property type="molecule type" value="Genomic_DNA"/>
</dbReference>
<dbReference type="VEuPathDB" id="TriTrypDB:BCY84_06054"/>
<sequence>MPIRKKQEVCGKPTQYNLKTCEYDWKYLPDTHFNIEAKTPRRRQPSVQSNVPLERSLGTSWSPVIPRSPQKLELPAVIPLSPAPLMGTPHGMKVEPQAPPIPWSHDELRRLVYANQSEAQRSYLLN</sequence>
<dbReference type="AlphaFoldDB" id="A0A2V2V8T3"/>
<reference evidence="1 2" key="1">
    <citation type="journal article" date="2018" name="Microb. Genom.">
        <title>Expanding an expanded genome: long-read sequencing of Trypanosoma cruzi.</title>
        <authorList>
            <person name="Berna L."/>
            <person name="Rodriguez M."/>
            <person name="Chiribao M.L."/>
            <person name="Parodi-Talice A."/>
            <person name="Pita S."/>
            <person name="Rijo G."/>
            <person name="Alvarez-Valin F."/>
            <person name="Robello C."/>
        </authorList>
    </citation>
    <scope>NUCLEOTIDE SEQUENCE [LARGE SCALE GENOMIC DNA]</scope>
    <source>
        <strain evidence="1 2">Dm28c</strain>
    </source>
</reference>
<dbReference type="VEuPathDB" id="TriTrypDB:TCDM_14438"/>
<dbReference type="VEuPathDB" id="TriTrypDB:TcG_10678"/>
<organism evidence="1 2">
    <name type="scientific">Trypanosoma cruzi</name>
    <dbReference type="NCBI Taxonomy" id="5693"/>
    <lineage>
        <taxon>Eukaryota</taxon>
        <taxon>Discoba</taxon>
        <taxon>Euglenozoa</taxon>
        <taxon>Kinetoplastea</taxon>
        <taxon>Metakinetoplastina</taxon>
        <taxon>Trypanosomatida</taxon>
        <taxon>Trypanosomatidae</taxon>
        <taxon>Trypanosoma</taxon>
        <taxon>Schizotrypanum</taxon>
    </lineage>
</organism>
<evidence type="ECO:0000313" key="2">
    <source>
        <dbReference type="Proteomes" id="UP000246121"/>
    </source>
</evidence>
<dbReference type="VEuPathDB" id="TriTrypDB:TcYC6_0054250"/>
<gene>
    <name evidence="1" type="ORF">C4B63_35g612c</name>
</gene>
<accession>A0A2V2V8T3</accession>
<dbReference type="VEuPathDB" id="TriTrypDB:TcCLB.506743.20"/>
<comment type="caution">
    <text evidence="1">The sequence shown here is derived from an EMBL/GenBank/DDBJ whole genome shotgun (WGS) entry which is preliminary data.</text>
</comment>
<evidence type="ECO:0000313" key="1">
    <source>
        <dbReference type="EMBL" id="PWU92800.1"/>
    </source>
</evidence>
<name>A0A2V2V8T3_TRYCR</name>
<protein>
    <submittedName>
        <fullName evidence="1">Uncharacterized protein</fullName>
    </submittedName>
</protein>